<proteinExistence type="predicted"/>
<evidence type="ECO:0000313" key="2">
    <source>
        <dbReference type="EMBL" id="CAJ0600498.1"/>
    </source>
</evidence>
<accession>A0AA36M7A2</accession>
<keyword evidence="1" id="KW-0472">Membrane</keyword>
<dbReference type="InterPro" id="IPR019426">
    <property type="entry name" value="7TM_GPCR_serpentine_rcpt_Srv"/>
</dbReference>
<comment type="caution">
    <text evidence="2">The sequence shown here is derived from an EMBL/GenBank/DDBJ whole genome shotgun (WGS) entry which is preliminary data.</text>
</comment>
<keyword evidence="3" id="KW-1185">Reference proteome</keyword>
<reference evidence="2" key="1">
    <citation type="submission" date="2023-07" db="EMBL/GenBank/DDBJ databases">
        <authorList>
            <consortium name="CYATHOMIX"/>
        </authorList>
    </citation>
    <scope>NUCLEOTIDE SEQUENCE</scope>
    <source>
        <strain evidence="2">N/A</strain>
    </source>
</reference>
<organism evidence="2 3">
    <name type="scientific">Cylicocyclus nassatus</name>
    <name type="common">Nematode worm</name>
    <dbReference type="NCBI Taxonomy" id="53992"/>
    <lineage>
        <taxon>Eukaryota</taxon>
        <taxon>Metazoa</taxon>
        <taxon>Ecdysozoa</taxon>
        <taxon>Nematoda</taxon>
        <taxon>Chromadorea</taxon>
        <taxon>Rhabditida</taxon>
        <taxon>Rhabditina</taxon>
        <taxon>Rhabditomorpha</taxon>
        <taxon>Strongyloidea</taxon>
        <taxon>Strongylidae</taxon>
        <taxon>Cylicocyclus</taxon>
    </lineage>
</organism>
<dbReference type="Proteomes" id="UP001176961">
    <property type="component" value="Unassembled WGS sequence"/>
</dbReference>
<evidence type="ECO:0008006" key="4">
    <source>
        <dbReference type="Google" id="ProtNLM"/>
    </source>
</evidence>
<feature type="transmembrane region" description="Helical" evidence="1">
    <location>
        <begin position="197"/>
        <end position="215"/>
    </location>
</feature>
<sequence>MLLYDFFGCLRKSKTVQDIFWNSRLWLGNVMFGAGNYTTYVRCIGITLISVHRYVTIVQCRTKLEKLLDSIPSFVLVMLQWCVALVMVAPIMRSLDVTFNKKDMELVIPQHLAALANLISFISAMVLFLISILCYILLLIHVSRASINRVKRQETRLAIQVTAPIFGLLLVFIYNIGQHFLRQIAWDTFLFSWTEMFPINNLVMSCAPVWTYFFFNTDLRRRVMALLTIRRQKTGAEMMQQRQHSSWN</sequence>
<evidence type="ECO:0000313" key="3">
    <source>
        <dbReference type="Proteomes" id="UP001176961"/>
    </source>
</evidence>
<dbReference type="InterPro" id="IPR052665">
    <property type="entry name" value="Neuropeptide-GPCR"/>
</dbReference>
<dbReference type="GO" id="GO:0016020">
    <property type="term" value="C:membrane"/>
    <property type="evidence" value="ECO:0007669"/>
    <property type="project" value="TreeGrafter"/>
</dbReference>
<protein>
    <recommendedName>
        <fullName evidence="4">G-protein coupled receptors family 1 profile domain-containing protein</fullName>
    </recommendedName>
</protein>
<keyword evidence="1" id="KW-0812">Transmembrane</keyword>
<name>A0AA36M7A2_CYLNA</name>
<dbReference type="PANTHER" id="PTHR24224:SF17">
    <property type="entry name" value="G-PROTEIN COUPLED RECEPTORS FAMILY 1 PROFILE DOMAIN-CONTAINING PROTEIN"/>
    <property type="match status" value="1"/>
</dbReference>
<dbReference type="EMBL" id="CATQJL010000223">
    <property type="protein sequence ID" value="CAJ0600498.1"/>
    <property type="molecule type" value="Genomic_DNA"/>
</dbReference>
<gene>
    <name evidence="2" type="ORF">CYNAS_LOCUS12481</name>
</gene>
<feature type="transmembrane region" description="Helical" evidence="1">
    <location>
        <begin position="157"/>
        <end position="177"/>
    </location>
</feature>
<dbReference type="AlphaFoldDB" id="A0AA36M7A2"/>
<keyword evidence="1" id="KW-1133">Transmembrane helix</keyword>
<evidence type="ECO:0000256" key="1">
    <source>
        <dbReference type="SAM" id="Phobius"/>
    </source>
</evidence>
<dbReference type="Gene3D" id="1.20.1070.10">
    <property type="entry name" value="Rhodopsin 7-helix transmembrane proteins"/>
    <property type="match status" value="1"/>
</dbReference>
<dbReference type="PANTHER" id="PTHR24224">
    <property type="entry name" value="CARDIOACCELERATORY PEPTIDE RECEPTOR-RELATED"/>
    <property type="match status" value="1"/>
</dbReference>
<dbReference type="SUPFAM" id="SSF81321">
    <property type="entry name" value="Family A G protein-coupled receptor-like"/>
    <property type="match status" value="1"/>
</dbReference>
<feature type="transmembrane region" description="Helical" evidence="1">
    <location>
        <begin position="71"/>
        <end position="92"/>
    </location>
</feature>
<feature type="transmembrane region" description="Helical" evidence="1">
    <location>
        <begin position="112"/>
        <end position="137"/>
    </location>
</feature>
<dbReference type="Pfam" id="PF10323">
    <property type="entry name" value="7TM_GPCR_Srv"/>
    <property type="match status" value="1"/>
</dbReference>